<dbReference type="OrthoDB" id="7776634at2"/>
<dbReference type="EMBL" id="WMIG01000021">
    <property type="protein sequence ID" value="MTH61876.1"/>
    <property type="molecule type" value="Genomic_DNA"/>
</dbReference>
<dbReference type="RefSeq" id="WP_155041823.1">
    <property type="nucleotide sequence ID" value="NZ_WMIG01000021.1"/>
</dbReference>
<dbReference type="Proteomes" id="UP000449846">
    <property type="component" value="Unassembled WGS sequence"/>
</dbReference>
<protein>
    <submittedName>
        <fullName evidence="1">Uncharacterized protein</fullName>
    </submittedName>
</protein>
<comment type="caution">
    <text evidence="1">The sequence shown here is derived from an EMBL/GenBank/DDBJ whole genome shotgun (WGS) entry which is preliminary data.</text>
</comment>
<dbReference type="AlphaFoldDB" id="A0A844HPU8"/>
<accession>A0A844HPU8</accession>
<keyword evidence="2" id="KW-1185">Reference proteome</keyword>
<sequence>MHATLFLTGIEPVTGTVDPTPTGYVFSIDMVLPEGEMPRDNEARLDLADGGTQIVHLENVNVSQVASAGDEEVFRGTIILRKLHAPEP</sequence>
<name>A0A844HPU8_9RHOB</name>
<proteinExistence type="predicted"/>
<evidence type="ECO:0000313" key="1">
    <source>
        <dbReference type="EMBL" id="MTH61876.1"/>
    </source>
</evidence>
<gene>
    <name evidence="1" type="ORF">GL300_22015</name>
</gene>
<organism evidence="1 2">
    <name type="scientific">Paracoccus litorisediminis</name>
    <dbReference type="NCBI Taxonomy" id="2006130"/>
    <lineage>
        <taxon>Bacteria</taxon>
        <taxon>Pseudomonadati</taxon>
        <taxon>Pseudomonadota</taxon>
        <taxon>Alphaproteobacteria</taxon>
        <taxon>Rhodobacterales</taxon>
        <taxon>Paracoccaceae</taxon>
        <taxon>Paracoccus</taxon>
    </lineage>
</organism>
<reference evidence="1 2" key="1">
    <citation type="submission" date="2019-11" db="EMBL/GenBank/DDBJ databases">
        <authorList>
            <person name="Dong K."/>
        </authorList>
    </citation>
    <scope>NUCLEOTIDE SEQUENCE [LARGE SCALE GENOMIC DNA]</scope>
    <source>
        <strain evidence="1 2">NBRC 112902</strain>
    </source>
</reference>
<evidence type="ECO:0000313" key="2">
    <source>
        <dbReference type="Proteomes" id="UP000449846"/>
    </source>
</evidence>